<dbReference type="Pfam" id="PF00571">
    <property type="entry name" value="CBS"/>
    <property type="match status" value="2"/>
</dbReference>
<evidence type="ECO:0000256" key="4">
    <source>
        <dbReference type="ARBA" id="ARBA00022749"/>
    </source>
</evidence>
<dbReference type="Proteomes" id="UP001516662">
    <property type="component" value="Unassembled WGS sequence"/>
</dbReference>
<dbReference type="EMBL" id="JADCLJ010000017">
    <property type="protein sequence ID" value="MBE4907784.1"/>
    <property type="molecule type" value="Genomic_DNA"/>
</dbReference>
<feature type="domain" description="CBS" evidence="15">
    <location>
        <begin position="157"/>
        <end position="215"/>
    </location>
</feature>
<comment type="caution">
    <text evidence="16">The sequence shown here is derived from an EMBL/GenBank/DDBJ whole genome shotgun (WGS) entry which is preliminary data.</text>
</comment>
<sequence length="488" mass="52767">MWETKFAKEGLTFDDVLLVPAKSEVLPRDVNTSVALTESLKLNIPIISAGMDTVTEAEMAISIARQGGLGIIHKNMSIEQQAEQVDKVKRSESGVITDPFFLTPEHQVFDAEHLMGKYRISGVPIVNNADEQKLVGILTNRDLRFIQDYSILISDVMTKENLVTAPVGTTLDQAEKILQRYKIEKLPLIDENGVLKGLITIKDIEKVIEFPHSAKDQHGRLLVGAAVGVTADTLLRVEKLVKAHADVIVVDTAHGHSAGVLKTVREIREAYPSLNIIAGNVATAEATRDLIEAGANVVKVGIGPGSICTTRVVAGVGVPQITAVYDCATEARKHGVSIIADGGIKYSGDIVKALAAGGHAVMLGSMLAGVSESPGETEIFQGRRFKVYRGMGSVGAMEKGSKDRYFQEENKKFVPEGIEGRLPYKGPLSDTIYQLVGGLRSGMGYCGTKDLQELREEAQFIRMTGAGLRESHPHDVQITKEAPNYSLS</sequence>
<dbReference type="HAMAP" id="MF_01964">
    <property type="entry name" value="IMPDH"/>
    <property type="match status" value="1"/>
</dbReference>
<comment type="pathway">
    <text evidence="11 14">Purine metabolism; XMP biosynthesis via de novo pathway; XMP from IMP: step 1/1.</text>
</comment>
<feature type="binding site" evidence="11">
    <location>
        <position position="472"/>
    </location>
    <ligand>
        <name>K(+)</name>
        <dbReference type="ChEBI" id="CHEBI:29103"/>
        <note>ligand shared between two tetrameric partners</note>
    </ligand>
</feature>
<feature type="binding site" description="in other chain" evidence="11">
    <location>
        <position position="303"/>
    </location>
    <ligand>
        <name>K(+)</name>
        <dbReference type="ChEBI" id="CHEBI:29103"/>
        <note>ligand shared between two tetrameric partners</note>
    </ligand>
</feature>
<dbReference type="CDD" id="cd00381">
    <property type="entry name" value="IMPDH"/>
    <property type="match status" value="1"/>
</dbReference>
<keyword evidence="8 11" id="KW-0520">NAD</keyword>
<comment type="activity regulation">
    <text evidence="11">Mycophenolic acid (MPA) is a non-competitive inhibitor that prevents formation of the closed enzyme conformation by binding to the same site as the amobile flap. In contrast, mizoribine monophosphate (MZP) is a competitive inhibitor that induces the closed conformation. MPA is a potent inhibitor of mammalian IMPDHs but a poor inhibitor of the bacterial enzymes. MZP is a more potent inhibitor of bacterial IMPDH.</text>
</comment>
<evidence type="ECO:0000259" key="15">
    <source>
        <dbReference type="PROSITE" id="PS51371"/>
    </source>
</evidence>
<name>A0ABR9QHX4_9BACI</name>
<evidence type="ECO:0000256" key="8">
    <source>
        <dbReference type="ARBA" id="ARBA00023027"/>
    </source>
</evidence>
<evidence type="ECO:0000256" key="10">
    <source>
        <dbReference type="ARBA" id="ARBA00048028"/>
    </source>
</evidence>
<feature type="active site" description="Thioimidate intermediate" evidence="11">
    <location>
        <position position="308"/>
    </location>
</feature>
<dbReference type="SUPFAM" id="SSF51412">
    <property type="entry name" value="Inosine monophosphate dehydrogenase (IMPDH)"/>
    <property type="match status" value="2"/>
</dbReference>
<comment type="cofactor">
    <cofactor evidence="1 11">
        <name>K(+)</name>
        <dbReference type="ChEBI" id="CHEBI:29103"/>
    </cofactor>
</comment>
<feature type="binding site" evidence="11">
    <location>
        <begin position="364"/>
        <end position="365"/>
    </location>
    <ligand>
        <name>IMP</name>
        <dbReference type="ChEBI" id="CHEBI:58053"/>
    </ligand>
</feature>
<keyword evidence="7 11" id="KW-0560">Oxidoreductase</keyword>
<dbReference type="SMART" id="SM01240">
    <property type="entry name" value="IMPDH"/>
    <property type="match status" value="1"/>
</dbReference>
<reference evidence="16 17" key="1">
    <citation type="submission" date="2020-10" db="EMBL/GenBank/DDBJ databases">
        <title>Bacillus sp. HD4P25, an endophyte from a halophyte.</title>
        <authorList>
            <person name="Sun J.-Q."/>
        </authorList>
    </citation>
    <scope>NUCLEOTIDE SEQUENCE [LARGE SCALE GENOMIC DNA]</scope>
    <source>
        <strain evidence="16 17">YIM 93174</strain>
    </source>
</reference>
<protein>
    <recommendedName>
        <fullName evidence="11 14">Inosine-5'-monophosphate dehydrogenase</fullName>
        <shortName evidence="11">IMP dehydrogenase</shortName>
        <shortName evidence="11">IMPD</shortName>
        <shortName evidence="11">IMPDH</shortName>
        <ecNumber evidence="11 14">1.1.1.205</ecNumber>
    </recommendedName>
</protein>
<gene>
    <name evidence="11 16" type="primary">guaB</name>
    <name evidence="16" type="ORF">IMZ08_06910</name>
</gene>
<feature type="binding site" evidence="11">
    <location>
        <begin position="341"/>
        <end position="343"/>
    </location>
    <ligand>
        <name>IMP</name>
        <dbReference type="ChEBI" id="CHEBI:58053"/>
    </ligand>
</feature>
<evidence type="ECO:0000256" key="12">
    <source>
        <dbReference type="PROSITE-ProRule" id="PRU00703"/>
    </source>
</evidence>
<evidence type="ECO:0000256" key="13">
    <source>
        <dbReference type="RuleBase" id="RU003927"/>
    </source>
</evidence>
<dbReference type="InterPro" id="IPR005990">
    <property type="entry name" value="IMP_DH"/>
</dbReference>
<feature type="binding site" evidence="11">
    <location>
        <position position="306"/>
    </location>
    <ligand>
        <name>IMP</name>
        <dbReference type="ChEBI" id="CHEBI:58053"/>
    </ligand>
</feature>
<feature type="binding site" description="in other chain" evidence="11">
    <location>
        <position position="305"/>
    </location>
    <ligand>
        <name>K(+)</name>
        <dbReference type="ChEBI" id="CHEBI:29103"/>
        <note>ligand shared between two tetrameric partners</note>
    </ligand>
</feature>
<evidence type="ECO:0000256" key="2">
    <source>
        <dbReference type="ARBA" id="ARBA00005502"/>
    </source>
</evidence>
<feature type="binding site" description="in other chain" evidence="11">
    <location>
        <position position="308"/>
    </location>
    <ligand>
        <name>K(+)</name>
        <dbReference type="ChEBI" id="CHEBI:29103"/>
        <note>ligand shared between two tetrameric partners</note>
    </ligand>
</feature>
<feature type="binding site" evidence="11">
    <location>
        <begin position="301"/>
        <end position="303"/>
    </location>
    <ligand>
        <name>NAD(+)</name>
        <dbReference type="ChEBI" id="CHEBI:57540"/>
    </ligand>
</feature>
<comment type="catalytic activity">
    <reaction evidence="10 11 14">
        <text>IMP + NAD(+) + H2O = XMP + NADH + H(+)</text>
        <dbReference type="Rhea" id="RHEA:11708"/>
        <dbReference type="ChEBI" id="CHEBI:15377"/>
        <dbReference type="ChEBI" id="CHEBI:15378"/>
        <dbReference type="ChEBI" id="CHEBI:57464"/>
        <dbReference type="ChEBI" id="CHEBI:57540"/>
        <dbReference type="ChEBI" id="CHEBI:57945"/>
        <dbReference type="ChEBI" id="CHEBI:58053"/>
        <dbReference type="EC" id="1.1.1.205"/>
    </reaction>
</comment>
<evidence type="ECO:0000313" key="16">
    <source>
        <dbReference type="EMBL" id="MBE4907784.1"/>
    </source>
</evidence>
<evidence type="ECO:0000256" key="3">
    <source>
        <dbReference type="ARBA" id="ARBA00022723"/>
    </source>
</evidence>
<evidence type="ECO:0000256" key="11">
    <source>
        <dbReference type="HAMAP-Rule" id="MF_01964"/>
    </source>
</evidence>
<comment type="subunit">
    <text evidence="11">Homotetramer.</text>
</comment>
<dbReference type="Gene3D" id="3.20.20.70">
    <property type="entry name" value="Aldolase class I"/>
    <property type="match status" value="1"/>
</dbReference>
<dbReference type="InterPro" id="IPR015875">
    <property type="entry name" value="IMP_DH/GMP_Rdtase_CS"/>
</dbReference>
<evidence type="ECO:0000256" key="5">
    <source>
        <dbReference type="ARBA" id="ARBA00022755"/>
    </source>
</evidence>
<keyword evidence="6 11" id="KW-0630">Potassium</keyword>
<dbReference type="PANTHER" id="PTHR11911:SF111">
    <property type="entry name" value="INOSINE-5'-MONOPHOSPHATE DEHYDROGENASE"/>
    <property type="match status" value="1"/>
</dbReference>
<dbReference type="InterPro" id="IPR000644">
    <property type="entry name" value="CBS_dom"/>
</dbReference>
<keyword evidence="17" id="KW-1185">Reference proteome</keyword>
<dbReference type="GO" id="GO:0003938">
    <property type="term" value="F:IMP dehydrogenase activity"/>
    <property type="evidence" value="ECO:0007669"/>
    <property type="project" value="UniProtKB-EC"/>
</dbReference>
<dbReference type="PANTHER" id="PTHR11911">
    <property type="entry name" value="INOSINE-5-MONOPHOSPHATE DEHYDROGENASE RELATED"/>
    <property type="match status" value="1"/>
</dbReference>
<dbReference type="RefSeq" id="WP_193535260.1">
    <property type="nucleotide sequence ID" value="NZ_JADCLJ010000017.1"/>
</dbReference>
<dbReference type="InterPro" id="IPR013785">
    <property type="entry name" value="Aldolase_TIM"/>
</dbReference>
<proteinExistence type="inferred from homology"/>
<organism evidence="16 17">
    <name type="scientific">Litchfieldia luteola</name>
    <dbReference type="NCBI Taxonomy" id="682179"/>
    <lineage>
        <taxon>Bacteria</taxon>
        <taxon>Bacillati</taxon>
        <taxon>Bacillota</taxon>
        <taxon>Bacilli</taxon>
        <taxon>Bacillales</taxon>
        <taxon>Bacillaceae</taxon>
        <taxon>Litchfieldia</taxon>
    </lineage>
</organism>
<comment type="caution">
    <text evidence="11">Lacks conserved residue(s) required for the propagation of feature annotation.</text>
</comment>
<feature type="active site" description="Proton acceptor" evidence="11">
    <location>
        <position position="404"/>
    </location>
</feature>
<dbReference type="NCBIfam" id="TIGR01302">
    <property type="entry name" value="IMP_dehydrog"/>
    <property type="match status" value="1"/>
</dbReference>
<evidence type="ECO:0000256" key="14">
    <source>
        <dbReference type="RuleBase" id="RU003928"/>
    </source>
</evidence>
<dbReference type="EC" id="1.1.1.205" evidence="11 14"/>
<dbReference type="PIRSF" id="PIRSF000130">
    <property type="entry name" value="IMPDH"/>
    <property type="match status" value="1"/>
</dbReference>
<keyword evidence="9 12" id="KW-0129">CBS domain</keyword>
<comment type="similarity">
    <text evidence="2 11 13">Belongs to the IMPDH/GMPR family.</text>
</comment>
<keyword evidence="4 11" id="KW-0332">GMP biosynthesis</keyword>
<dbReference type="SMART" id="SM00116">
    <property type="entry name" value="CBS"/>
    <property type="match status" value="2"/>
</dbReference>
<evidence type="ECO:0000256" key="7">
    <source>
        <dbReference type="ARBA" id="ARBA00023002"/>
    </source>
</evidence>
<dbReference type="PROSITE" id="PS00487">
    <property type="entry name" value="IMP_DH_GMP_RED"/>
    <property type="match status" value="1"/>
</dbReference>
<dbReference type="CDD" id="cd04601">
    <property type="entry name" value="CBS_pair_IMPDH"/>
    <property type="match status" value="1"/>
</dbReference>
<feature type="binding site" evidence="11">
    <location>
        <position position="416"/>
    </location>
    <ligand>
        <name>IMP</name>
        <dbReference type="ChEBI" id="CHEBI:58053"/>
    </ligand>
</feature>
<evidence type="ECO:0000256" key="9">
    <source>
        <dbReference type="ARBA" id="ARBA00023122"/>
    </source>
</evidence>
<feature type="domain" description="CBS" evidence="15">
    <location>
        <begin position="95"/>
        <end position="156"/>
    </location>
</feature>
<keyword evidence="3 11" id="KW-0479">Metal-binding</keyword>
<feature type="binding site" evidence="11">
    <location>
        <begin position="388"/>
        <end position="392"/>
    </location>
    <ligand>
        <name>IMP</name>
        <dbReference type="ChEBI" id="CHEBI:58053"/>
    </ligand>
</feature>
<feature type="binding site" evidence="11">
    <location>
        <position position="251"/>
    </location>
    <ligand>
        <name>NAD(+)</name>
        <dbReference type="ChEBI" id="CHEBI:57540"/>
    </ligand>
</feature>
<dbReference type="Pfam" id="PF00478">
    <property type="entry name" value="IMPDH"/>
    <property type="match status" value="1"/>
</dbReference>
<feature type="binding site" evidence="11">
    <location>
        <position position="470"/>
    </location>
    <ligand>
        <name>K(+)</name>
        <dbReference type="ChEBI" id="CHEBI:29103"/>
        <note>ligand shared between two tetrameric partners</note>
    </ligand>
</feature>
<comment type="function">
    <text evidence="11">Catalyzes the conversion of inosine 5'-phosphate (IMP) to xanthosine 5'-phosphate (XMP), the first committed and rate-limiting step in the de novo synthesis of guanine nucleotides, and therefore plays an important role in the regulation of cell growth.</text>
</comment>
<keyword evidence="5 11" id="KW-0658">Purine biosynthesis</keyword>
<evidence type="ECO:0000256" key="6">
    <source>
        <dbReference type="ARBA" id="ARBA00022958"/>
    </source>
</evidence>
<dbReference type="PROSITE" id="PS51371">
    <property type="entry name" value="CBS"/>
    <property type="match status" value="2"/>
</dbReference>
<evidence type="ECO:0000256" key="1">
    <source>
        <dbReference type="ARBA" id="ARBA00001958"/>
    </source>
</evidence>
<feature type="binding site" evidence="11">
    <location>
        <position position="471"/>
    </location>
    <ligand>
        <name>K(+)</name>
        <dbReference type="ChEBI" id="CHEBI:29103"/>
        <note>ligand shared between two tetrameric partners</note>
    </ligand>
</feature>
<evidence type="ECO:0000313" key="17">
    <source>
        <dbReference type="Proteomes" id="UP001516662"/>
    </source>
</evidence>
<dbReference type="InterPro" id="IPR001093">
    <property type="entry name" value="IMP_DH_GMPRt"/>
</dbReference>
<accession>A0ABR9QHX4</accession>